<organism evidence="3 4">
    <name type="scientific">Cupriavidus oxalaticus</name>
    <dbReference type="NCBI Taxonomy" id="96344"/>
    <lineage>
        <taxon>Bacteria</taxon>
        <taxon>Pseudomonadati</taxon>
        <taxon>Pseudomonadota</taxon>
        <taxon>Betaproteobacteria</taxon>
        <taxon>Burkholderiales</taxon>
        <taxon>Burkholderiaceae</taxon>
        <taxon>Cupriavidus</taxon>
    </lineage>
</organism>
<feature type="region of interest" description="Disordered" evidence="1">
    <location>
        <begin position="207"/>
        <end position="248"/>
    </location>
</feature>
<dbReference type="RefSeq" id="WP_135707254.1">
    <property type="nucleotide sequence ID" value="NZ_CP038637.1"/>
</dbReference>
<accession>A0A4P7LTY1</accession>
<dbReference type="KEGG" id="cox:E0W60_34110"/>
<reference evidence="3 4" key="1">
    <citation type="submission" date="2019-03" db="EMBL/GenBank/DDBJ databases">
        <title>Efficiently degradation of phenoxyalkanoic acid herbicides by Cupriavidus oxalaticus strain X32.</title>
        <authorList>
            <person name="Sheng X."/>
        </authorList>
    </citation>
    <scope>NUCLEOTIDE SEQUENCE [LARGE SCALE GENOMIC DNA]</scope>
    <source>
        <strain evidence="3 4">X32</strain>
        <plasmid evidence="3 4">unnamed2</plasmid>
    </source>
</reference>
<feature type="compositionally biased region" description="Basic and acidic residues" evidence="1">
    <location>
        <begin position="7"/>
        <end position="24"/>
    </location>
</feature>
<feature type="compositionally biased region" description="Basic and acidic residues" evidence="1">
    <location>
        <begin position="223"/>
        <end position="233"/>
    </location>
</feature>
<keyword evidence="2" id="KW-0812">Transmembrane</keyword>
<evidence type="ECO:0000256" key="2">
    <source>
        <dbReference type="SAM" id="Phobius"/>
    </source>
</evidence>
<dbReference type="OrthoDB" id="8970404at2"/>
<dbReference type="EMBL" id="CP038637">
    <property type="protein sequence ID" value="QBY56087.1"/>
    <property type="molecule type" value="Genomic_DNA"/>
</dbReference>
<keyword evidence="2" id="KW-1133">Transmembrane helix</keyword>
<gene>
    <name evidence="3" type="ORF">E0W60_34110</name>
</gene>
<dbReference type="Proteomes" id="UP000295294">
    <property type="component" value="Plasmid unnamed2"/>
</dbReference>
<protein>
    <submittedName>
        <fullName evidence="3">Uncharacterized protein</fullName>
    </submittedName>
</protein>
<dbReference type="AlphaFoldDB" id="A0A4P7LTY1"/>
<feature type="transmembrane region" description="Helical" evidence="2">
    <location>
        <begin position="45"/>
        <end position="61"/>
    </location>
</feature>
<geneLocation type="plasmid" evidence="3">
    <name>unnamed2</name>
</geneLocation>
<name>A0A4P7LTY1_9BURK</name>
<sequence length="307" mass="32458">MSQTNHFDAHLETSEHDDPQHDISQDDVTDVSTSEKPKRKLPTNYLIYGAVAVAVLGFWGFKKMTKPSSPAGFAASAPMNDGGMMGAAANPERPAPGSFAPVRQAQQETAAQGFAPSGADPAMSNSSLPASASESVNSASASVPFVASLAASATNDAAEIATGKPGLKNSDRKEMSDADAAILQQLKAQTVQLEDMGKRLSALETRRVDAKTASKPARASKPLSDEDRAREKAAGVVRTKATRSRTNSKEEVQLGYKIKQVIPGQAWLEDDTGKQYVKAKGDKLGGSEIVEIDADKFIVRTTAGVIR</sequence>
<feature type="region of interest" description="Disordered" evidence="1">
    <location>
        <begin position="1"/>
        <end position="37"/>
    </location>
</feature>
<feature type="region of interest" description="Disordered" evidence="1">
    <location>
        <begin position="84"/>
        <end position="132"/>
    </location>
</feature>
<keyword evidence="2" id="KW-0472">Membrane</keyword>
<keyword evidence="3" id="KW-0614">Plasmid</keyword>
<evidence type="ECO:0000313" key="3">
    <source>
        <dbReference type="EMBL" id="QBY56087.1"/>
    </source>
</evidence>
<proteinExistence type="predicted"/>
<evidence type="ECO:0000256" key="1">
    <source>
        <dbReference type="SAM" id="MobiDB-lite"/>
    </source>
</evidence>
<evidence type="ECO:0000313" key="4">
    <source>
        <dbReference type="Proteomes" id="UP000295294"/>
    </source>
</evidence>